<sequence length="136" mass="14855">MPVKKIGHERVEQDGGVLSNTGFPRMFESSLTALRESQTGLGVSSCSRTWRFRVVLVEQQKKLWFDGLGRKGRKGGGSHGRPSERRQWREEGHGRHGSAGLAAAADDDGRGDLLVLLTSERTAREEQDGGKLGARG</sequence>
<proteinExistence type="predicted"/>
<dbReference type="OMA" id="PRMFESS"/>
<evidence type="ECO:0000256" key="1">
    <source>
        <dbReference type="SAM" id="MobiDB-lite"/>
    </source>
</evidence>
<feature type="compositionally biased region" description="Basic and acidic residues" evidence="1">
    <location>
        <begin position="81"/>
        <end position="94"/>
    </location>
</feature>
<organism evidence="2">
    <name type="scientific">Triticum urartu</name>
    <name type="common">Red wild einkorn</name>
    <name type="synonym">Crithodium urartu</name>
    <dbReference type="NCBI Taxonomy" id="4572"/>
    <lineage>
        <taxon>Eukaryota</taxon>
        <taxon>Viridiplantae</taxon>
        <taxon>Streptophyta</taxon>
        <taxon>Embryophyta</taxon>
        <taxon>Tracheophyta</taxon>
        <taxon>Spermatophyta</taxon>
        <taxon>Magnoliopsida</taxon>
        <taxon>Liliopsida</taxon>
        <taxon>Poales</taxon>
        <taxon>Poaceae</taxon>
        <taxon>BOP clade</taxon>
        <taxon>Pooideae</taxon>
        <taxon>Triticodae</taxon>
        <taxon>Triticeae</taxon>
        <taxon>Triticinae</taxon>
        <taxon>Triticum</taxon>
    </lineage>
</organism>
<name>M7ZJD0_TRIUA</name>
<accession>M7ZJD0</accession>
<evidence type="ECO:0000313" key="2">
    <source>
        <dbReference type="EMBL" id="EMS59741.1"/>
    </source>
</evidence>
<protein>
    <submittedName>
        <fullName evidence="2">Uncharacterized protein</fullName>
    </submittedName>
</protein>
<dbReference type="AlphaFoldDB" id="M7ZJD0"/>
<dbReference type="EMBL" id="KD117644">
    <property type="protein sequence ID" value="EMS59741.1"/>
    <property type="molecule type" value="Genomic_DNA"/>
</dbReference>
<reference evidence="2" key="1">
    <citation type="journal article" date="2013" name="Nature">
        <title>Draft genome of the wheat A-genome progenitor Triticum urartu.</title>
        <authorList>
            <person name="Ling H.Q."/>
            <person name="Zhao S."/>
            <person name="Liu D."/>
            <person name="Wang J."/>
            <person name="Sun H."/>
            <person name="Zhang C."/>
            <person name="Fan H."/>
            <person name="Li D."/>
            <person name="Dong L."/>
            <person name="Tao Y."/>
            <person name="Gao C."/>
            <person name="Wu H."/>
            <person name="Li Y."/>
            <person name="Cui Y."/>
            <person name="Guo X."/>
            <person name="Zheng S."/>
            <person name="Wang B."/>
            <person name="Yu K."/>
            <person name="Liang Q."/>
            <person name="Yang W."/>
            <person name="Lou X."/>
            <person name="Chen J."/>
            <person name="Feng M."/>
            <person name="Jian J."/>
            <person name="Zhang X."/>
            <person name="Luo G."/>
            <person name="Jiang Y."/>
            <person name="Liu J."/>
            <person name="Wang Z."/>
            <person name="Sha Y."/>
            <person name="Zhang B."/>
            <person name="Wu H."/>
            <person name="Tang D."/>
            <person name="Shen Q."/>
            <person name="Xue P."/>
            <person name="Zou S."/>
            <person name="Wang X."/>
            <person name="Liu X."/>
            <person name="Wang F."/>
            <person name="Yang Y."/>
            <person name="An X."/>
            <person name="Dong Z."/>
            <person name="Zhang K."/>
            <person name="Zhang X."/>
            <person name="Luo M.C."/>
            <person name="Dvorak J."/>
            <person name="Tong Y."/>
            <person name="Wang J."/>
            <person name="Yang H."/>
            <person name="Li Z."/>
            <person name="Wang D."/>
            <person name="Zhang A."/>
            <person name="Wang J."/>
        </authorList>
    </citation>
    <scope>NUCLEOTIDE SEQUENCE</scope>
</reference>
<feature type="region of interest" description="Disordered" evidence="1">
    <location>
        <begin position="67"/>
        <end position="106"/>
    </location>
</feature>
<gene>
    <name evidence="2" type="ORF">TRIUR3_33182</name>
</gene>